<dbReference type="InterPro" id="IPR014031">
    <property type="entry name" value="Ketoacyl_synth_C"/>
</dbReference>
<dbReference type="Gene3D" id="3.30.559.10">
    <property type="entry name" value="Chloramphenicol acetyltransferase-like domain"/>
    <property type="match status" value="2"/>
</dbReference>
<dbReference type="InterPro" id="IPR049490">
    <property type="entry name" value="C883_1060-like_KR_N"/>
</dbReference>
<feature type="region of interest" description="Disordered" evidence="11">
    <location>
        <begin position="1040"/>
        <end position="1068"/>
    </location>
</feature>
<dbReference type="InterPro" id="IPR018201">
    <property type="entry name" value="Ketoacyl_synth_AS"/>
</dbReference>
<comment type="cofactor">
    <cofactor evidence="1">
        <name>pantetheine 4'-phosphate</name>
        <dbReference type="ChEBI" id="CHEBI:47942"/>
    </cofactor>
</comment>
<dbReference type="PROSITE" id="PS00606">
    <property type="entry name" value="KS3_1"/>
    <property type="match status" value="1"/>
</dbReference>
<keyword evidence="6" id="KW-0276">Fatty acid metabolism</keyword>
<dbReference type="GO" id="GO:0031177">
    <property type="term" value="F:phosphopantetheine binding"/>
    <property type="evidence" value="ECO:0007669"/>
    <property type="project" value="InterPro"/>
</dbReference>
<evidence type="ECO:0000256" key="11">
    <source>
        <dbReference type="SAM" id="MobiDB-lite"/>
    </source>
</evidence>
<dbReference type="PANTHER" id="PTHR45527:SF1">
    <property type="entry name" value="FATTY ACID SYNTHASE"/>
    <property type="match status" value="1"/>
</dbReference>
<dbReference type="Gene3D" id="3.30.300.30">
    <property type="match status" value="1"/>
</dbReference>
<dbReference type="InterPro" id="IPR036736">
    <property type="entry name" value="ACP-like_sf"/>
</dbReference>
<dbReference type="GO" id="GO:0006633">
    <property type="term" value="P:fatty acid biosynthetic process"/>
    <property type="evidence" value="ECO:0007669"/>
    <property type="project" value="InterPro"/>
</dbReference>
<dbReference type="Gene3D" id="3.30.70.3290">
    <property type="match status" value="1"/>
</dbReference>
<dbReference type="GO" id="GO:0043041">
    <property type="term" value="P:amino acid activation for nonribosomal peptide biosynthetic process"/>
    <property type="evidence" value="ECO:0007669"/>
    <property type="project" value="TreeGrafter"/>
</dbReference>
<proteinExistence type="inferred from homology"/>
<feature type="region of interest" description="Disordered" evidence="11">
    <location>
        <begin position="2481"/>
        <end position="2507"/>
    </location>
</feature>
<dbReference type="CDD" id="cd08953">
    <property type="entry name" value="KR_2_SDR_x"/>
    <property type="match status" value="1"/>
</dbReference>
<keyword evidence="15" id="KW-1185">Reference proteome</keyword>
<feature type="domain" description="Carrier" evidence="12">
    <location>
        <begin position="969"/>
        <end position="1044"/>
    </location>
</feature>
<gene>
    <name evidence="14" type="ORF">CHM34_04790</name>
</gene>
<dbReference type="Gene3D" id="2.30.38.10">
    <property type="entry name" value="Luciferase, Domain 3"/>
    <property type="match status" value="1"/>
</dbReference>
<dbReference type="InterPro" id="IPR036291">
    <property type="entry name" value="NAD(P)-bd_dom_sf"/>
</dbReference>
<dbReference type="Pfam" id="PF13193">
    <property type="entry name" value="AMP-binding_C"/>
    <property type="match status" value="1"/>
</dbReference>
<dbReference type="InterPro" id="IPR014043">
    <property type="entry name" value="Acyl_transferase_dom"/>
</dbReference>
<evidence type="ECO:0000259" key="13">
    <source>
        <dbReference type="PROSITE" id="PS52004"/>
    </source>
</evidence>
<dbReference type="InterPro" id="IPR013968">
    <property type="entry name" value="PKS_KR"/>
</dbReference>
<dbReference type="SMART" id="SM00825">
    <property type="entry name" value="PKS_KS"/>
    <property type="match status" value="1"/>
</dbReference>
<comment type="similarity">
    <text evidence="2">Belongs to the ATP-dependent AMP-binding enzyme family.</text>
</comment>
<feature type="domain" description="Ketosynthase family 3 (KS3)" evidence="13">
    <location>
        <begin position="1068"/>
        <end position="1492"/>
    </location>
</feature>
<dbReference type="Gene3D" id="3.40.47.10">
    <property type="match status" value="1"/>
</dbReference>
<dbReference type="Gene3D" id="3.40.366.10">
    <property type="entry name" value="Malonyl-Coenzyme A Acyl Carrier Protein, domain 2"/>
    <property type="match status" value="1"/>
</dbReference>
<keyword evidence="5" id="KW-0808">Transferase</keyword>
<dbReference type="GO" id="GO:0004315">
    <property type="term" value="F:3-oxoacyl-[acyl-carrier-protein] synthase activity"/>
    <property type="evidence" value="ECO:0007669"/>
    <property type="project" value="InterPro"/>
</dbReference>
<dbReference type="Pfam" id="PF00501">
    <property type="entry name" value="AMP-binding"/>
    <property type="match status" value="1"/>
</dbReference>
<dbReference type="GO" id="GO:0005737">
    <property type="term" value="C:cytoplasm"/>
    <property type="evidence" value="ECO:0007669"/>
    <property type="project" value="TreeGrafter"/>
</dbReference>
<dbReference type="CDD" id="cd19543">
    <property type="entry name" value="DCL_NRPS"/>
    <property type="match status" value="1"/>
</dbReference>
<keyword evidence="7" id="KW-0443">Lipid metabolism</keyword>
<dbReference type="RefSeq" id="WP_094263434.1">
    <property type="nucleotide sequence ID" value="NZ_NOWF01000002.1"/>
</dbReference>
<feature type="compositionally biased region" description="Basic and acidic residues" evidence="11">
    <location>
        <begin position="1055"/>
        <end position="1068"/>
    </location>
</feature>
<evidence type="ECO:0000259" key="12">
    <source>
        <dbReference type="PROSITE" id="PS50075"/>
    </source>
</evidence>
<dbReference type="Gene3D" id="3.30.559.30">
    <property type="entry name" value="Nonribosomal peptide synthetase, condensation domain"/>
    <property type="match status" value="2"/>
</dbReference>
<dbReference type="Pfam" id="PF21394">
    <property type="entry name" value="Beta-ketacyl_N"/>
    <property type="match status" value="1"/>
</dbReference>
<comment type="similarity">
    <text evidence="10">In the C-terminal section; belongs to the NRP synthetase family.</text>
</comment>
<dbReference type="FunFam" id="2.30.38.10:FF:000001">
    <property type="entry name" value="Non-ribosomal peptide synthetase PvdI"/>
    <property type="match status" value="1"/>
</dbReference>
<dbReference type="Gene3D" id="1.10.1200.10">
    <property type="entry name" value="ACP-like"/>
    <property type="match status" value="2"/>
</dbReference>
<keyword evidence="4" id="KW-0597">Phosphoprotein</keyword>
<dbReference type="FunFam" id="3.30.300.30:FF:000010">
    <property type="entry name" value="Enterobactin synthetase component F"/>
    <property type="match status" value="1"/>
</dbReference>
<dbReference type="SUPFAM" id="SSF56801">
    <property type="entry name" value="Acetyl-CoA synthetase-like"/>
    <property type="match status" value="1"/>
</dbReference>
<dbReference type="CDD" id="cd00833">
    <property type="entry name" value="PKS"/>
    <property type="match status" value="1"/>
</dbReference>
<dbReference type="FunFam" id="3.40.50.980:FF:000001">
    <property type="entry name" value="Non-ribosomal peptide synthetase"/>
    <property type="match status" value="1"/>
</dbReference>
<dbReference type="Pfam" id="PF00109">
    <property type="entry name" value="ketoacyl-synt"/>
    <property type="match status" value="1"/>
</dbReference>
<evidence type="ECO:0000256" key="4">
    <source>
        <dbReference type="ARBA" id="ARBA00022553"/>
    </source>
</evidence>
<evidence type="ECO:0000256" key="1">
    <source>
        <dbReference type="ARBA" id="ARBA00001957"/>
    </source>
</evidence>
<comment type="caution">
    <text evidence="14">The sequence shown here is derived from an EMBL/GenBank/DDBJ whole genome shotgun (WGS) entry which is preliminary data.</text>
</comment>
<dbReference type="PROSITE" id="PS50075">
    <property type="entry name" value="CARRIER"/>
    <property type="match status" value="2"/>
</dbReference>
<dbReference type="InterPro" id="IPR020841">
    <property type="entry name" value="PKS_Beta-ketoAc_synthase_dom"/>
</dbReference>
<keyword evidence="8" id="KW-0045">Antibiotic biosynthesis</keyword>
<evidence type="ECO:0000256" key="6">
    <source>
        <dbReference type="ARBA" id="ARBA00022832"/>
    </source>
</evidence>
<accession>A0A235BBX8</accession>
<evidence type="ECO:0000256" key="8">
    <source>
        <dbReference type="ARBA" id="ARBA00023194"/>
    </source>
</evidence>
<dbReference type="GO" id="GO:0017000">
    <property type="term" value="P:antibiotic biosynthetic process"/>
    <property type="evidence" value="ECO:0007669"/>
    <property type="project" value="UniProtKB-KW"/>
</dbReference>
<dbReference type="InterPro" id="IPR001227">
    <property type="entry name" value="Ac_transferase_dom_sf"/>
</dbReference>
<dbReference type="GO" id="GO:0044550">
    <property type="term" value="P:secondary metabolite biosynthetic process"/>
    <property type="evidence" value="ECO:0007669"/>
    <property type="project" value="UniProtKB-ARBA"/>
</dbReference>
<feature type="domain" description="Carrier" evidence="12">
    <location>
        <begin position="2507"/>
        <end position="2582"/>
    </location>
</feature>
<dbReference type="FunFam" id="1.10.1200.10:FF:000016">
    <property type="entry name" value="Non-ribosomal peptide synthase"/>
    <property type="match status" value="1"/>
</dbReference>
<dbReference type="SUPFAM" id="SSF52151">
    <property type="entry name" value="FabD/lysophospholipase-like"/>
    <property type="match status" value="1"/>
</dbReference>
<dbReference type="PROSITE" id="PS52004">
    <property type="entry name" value="KS3_2"/>
    <property type="match status" value="1"/>
</dbReference>
<reference evidence="14 15" key="1">
    <citation type="submission" date="2017-07" db="EMBL/GenBank/DDBJ databases">
        <title>The genome sequence of Paludifilum halophilum highlights mechanisms for microbial adaptation to high salt environemnts.</title>
        <authorList>
            <person name="Belbahri L."/>
        </authorList>
    </citation>
    <scope>NUCLEOTIDE SEQUENCE [LARGE SCALE GENOMIC DNA]</scope>
    <source>
        <strain evidence="14 15">DSM 102817</strain>
    </source>
</reference>
<dbReference type="InterPro" id="IPR025110">
    <property type="entry name" value="AMP-bd_C"/>
</dbReference>
<evidence type="ECO:0000256" key="3">
    <source>
        <dbReference type="ARBA" id="ARBA00022450"/>
    </source>
</evidence>
<dbReference type="SUPFAM" id="SSF52777">
    <property type="entry name" value="CoA-dependent acyltransferases"/>
    <property type="match status" value="4"/>
</dbReference>
<dbReference type="SUPFAM" id="SSF53901">
    <property type="entry name" value="Thiolase-like"/>
    <property type="match status" value="1"/>
</dbReference>
<dbReference type="SMART" id="SM00822">
    <property type="entry name" value="PKS_KR"/>
    <property type="match status" value="1"/>
</dbReference>
<dbReference type="SMART" id="SM00827">
    <property type="entry name" value="PKS_AT"/>
    <property type="match status" value="1"/>
</dbReference>
<evidence type="ECO:0000256" key="5">
    <source>
        <dbReference type="ARBA" id="ARBA00022679"/>
    </source>
</evidence>
<dbReference type="InterPro" id="IPR016035">
    <property type="entry name" value="Acyl_Trfase/lysoPLipase"/>
</dbReference>
<keyword evidence="3" id="KW-0596">Phosphopantetheine</keyword>
<protein>
    <submittedName>
        <fullName evidence="14">Non-ribosomal peptide synthetase</fullName>
    </submittedName>
</protein>
<sequence>MNQAPKLDKSNVEDIVGLTPVQEGMLFHYLMDGEGQPYFEQLWLEIRQPIDRSLFEQAWSVVVESNEILRTVFRWEQVSQPIQVILKRHRVDVRHDDGSGRTEDESQLRAELRKRDREEPFNLHEVPFRVTLYKVHESKFFLLISFHHILLDGWSTGIILKEFLQAYTDLASGTSIAPLQKPKFKSFVKRIRQQDKGRQESFWREYLDGWEAEERFPLPKKWVKTPPRMEKYRLALSPEQTEALKTYAKKNQVTLASLFYSAWGLLLQNYADRDDILFGTTVSGRNAEIRGIEKMAGLFINTLPLRVKADGKRKVLDLVREINRSIQEREEYDHTPLVDIKTYGGIPNDQDPFDTLVVMENYPLDRMLFDSTSALTIGDYSMTEQTNYDLTVSVKTFGNMELSLIFNSAVIEGAAVESCADHLRRILEDIVARPGASVGEICMLGEQEKKFQLEQFNATHEKYPKEKTVVELFEAQAEQTPRLPAVKCGDEVLTYSELNQKANQLARVLRRKGVVPDACVGILADRSVEMVVACLGVLKAGGAYLPIDTDYPRERVRYLLQDSGAEILLTQQHVKTKDVFTGTRLFLDDPALYRGDGANLDIVHRPEHLVYTIYTSGTTGQPKGVMIEHRGLVNYLCWAAKQYVRGEKVNFPLYTSLSFDLTVTSLFTPLITGNTIVVYPGSSKEILIERIVRDNKVGVVKLTPSHLKLIQHMEIRNSSIKRLILGGEPLESALAGKIVEKFGGRVEICNEYGPTETVVGCMYHRFNPRKDTAPSVPIGVPAANVEIYILDRNQNPLPPGAVGELYIAGDGVARGYMGRSELTAEKFVPHPFRPERRMYKTGDLARFLPDGIIEFIGRMDEQIKLRGYRIEKGEIESRLRDHPAIQEAVAVLRRDDWREPFLTAYYVAQKEFSVTELRDDLLQTLPEYMIPSHFIPLEKIPLTANGKLDKEALPKIPGDRPRQVAEYVTPQTDMERVISEVWKSVLGLEQVGVDDKFFEVGGHSLNLIQVNNQLKEKTGREIPIVEMFNHPTIRSLAQYLTDEKKSAPPARSRAGRPEARNRPCPDDSRDIAVIGMSARFPGARNVGEFWENLKNGEESISFFSDEELVESGIDPDLIKQPNYVKAKGTLQDVEAFDPAFFGYSPAQAEVMDPQIRLLHECAWQALEDAGYVAEQFDGRIGLFAGSTSNYHWIKRLAGHLNQSLSEQFELGSLNDTYSVSTRIAHKLNLNGPAISLQTACSTSLVAVHLACQSLLNGESDLALAGGASILLPLKAGYLYQEGMVKSPDGHCRAFDAKARGTIGGDGVGFVVLKPLAQALADGDEIEAVIKGSDINNDGNRKVGYTAPSVEGQVEVIRGSLEQARVEPESITYVETHGSGTQLGDPIEIEALNKAWSVEKKGYCPIGSVKTNIGHLDAAAGVAGLIKAVLALKHRQIPPSLHFESPNPDIDFDNSPFYVNTGLTPWEKGSFPRRAAVNSFGMGGTNANVILEEAPKKERQGQPRPWNLLTLSARTSSGLERMTEELYTYLEQHPERDLADIAYTLQVGRKDFNHKRMLVAGDRQDALEALQPTEQEDQPSPDDRRDCTFVSAEDESPRVVFMFSGQGNQYIHMGRDLYREEPDFRAEMDHCFDLFRSVTGTDLKEILYPEEPSEAAAELLKRTEYAQPAVFIVEYALARLFMKWGIQPHAMIGYSFGELVAACLADVFSLKDGIRMIAARGKAMQQSPAGAMLSVPLPEEELRPHLSPGVSLAVVNRSSCIVSGTVEAIAAFERKMKDHKYLCMRLSGSLAAHSAVMDSAAAAFSSVARKVTYREPGIPYPSNLTGTWVRGEEATDPDYWVRHMTETVRFAEGIDRLTAEPNTVFLEIGPGRDLSVLVQRSLDQARSQYALHLLRSPLYSQSDTRFLLQKVGWLWLYGVKVDWEAFQAERKPCRTSLPTYPFERQRFWVEDASSPPSNESHLPLTVEQRLAKGKRPNIADWFYLPVWKKEPIGFVSAPGSGSPLHWLVFYQESRVADKLLQRLRHEGHSITVVRAGERFSSAGEDIYTINPREPDDYHRLLADLRERGVAFDQILHLWGLQKPNARIPRIEQTQSMQDTGFYSLLYLAQGLKKQGVHRNLHLSVVTCNMQSVAGEPHLHPEKATVLGPCLVLAQENPNIRCRNIDLTLPQAGEWQEEKVADQVLSEWRADRDDIQVCYRDHQRYVRTYEPYRVEEPPVEKAGLRRKGVYLITGGLGYIGLVLAEYLARTVQARLVLVGRSPFPPREEWEAWLKTHDPEERISRKIQKLQELESLGAEVLIGQADVQDPEQMHSVFQRAEQAFGTVHGVIYAAGVTGEESFRIAEQSDRAFCENHFQAKVYGLYVLEEVLENRSLDFCLLTSSLSPVLGGLGFSAYAAANLFLDAFVHRHNRTHPVPWVSVNFDGWQFEEEDRPSNAPVGKSLEQFLITPEEGAEVFRRAIALPAVDQMIASTGDLQARIDKYVKREAPKETSNRTRRTPKSRGSRNEAGMSVLEQTLVRIWEDFFGMEPLGRQDDFFDLGGDSLRAITMISKIHQELDVEIALPDFFKMPTIEQLAAHIRNTEKKTYPAIEPAPKREYYELSSAQKRLYLMQQMDPGHTGYNEITVGYLEGTLDRKRFEETFQKMIQRHESLRTSFQSVEGTPVQVIHDKVDFAVEYYDVSTPDGDGNGNAEAHAKARQIVREFVQPFDLACPPLLRAGLIKVEENGHVLMLDMHHIISDGLSQDIFVHDFMSLYEGHSLPELKLQYKDFSEWQNRLFQTAIKEQGLYWQSRMKNLPTLQLPADFSRPAVKSFAGSRLDFAISADETQALKTLASEEDATLFMVLLAVYNTLLYKLSGQEDIIVGVPITGRQHADLQPIIGIFVNMLAMRNQPFGDRTFRQFLREVKEHSLQAFANQDYQFEELVQELALERDVSRNPIFDVAFALQNMDSPTLEIDGLTLRAYEYETTVSRFDLLWMASEKDGQLISTFEYSSKLFKRETIERFVGYLREIVTAVIRDRDVKLGDIIMSHDLVDPTGHTWKDLNDFGF</sequence>
<dbReference type="Pfam" id="PF08659">
    <property type="entry name" value="KR"/>
    <property type="match status" value="1"/>
</dbReference>
<feature type="compositionally biased region" description="Basic residues" evidence="11">
    <location>
        <begin position="2493"/>
        <end position="2502"/>
    </location>
</feature>
<evidence type="ECO:0000256" key="10">
    <source>
        <dbReference type="ARBA" id="ARBA00029443"/>
    </source>
</evidence>
<name>A0A235BBX8_9BACL</name>
<dbReference type="InterPro" id="IPR000873">
    <property type="entry name" value="AMP-dep_synth/lig_dom"/>
</dbReference>
<dbReference type="Proteomes" id="UP000215459">
    <property type="component" value="Unassembled WGS sequence"/>
</dbReference>
<keyword evidence="9" id="KW-0511">Multifunctional enzyme</keyword>
<dbReference type="Pfam" id="PF00550">
    <property type="entry name" value="PP-binding"/>
    <property type="match status" value="2"/>
</dbReference>
<dbReference type="Gene3D" id="3.40.50.980">
    <property type="match status" value="2"/>
</dbReference>
<feature type="compositionally biased region" description="Basic and acidic residues" evidence="11">
    <location>
        <begin position="2481"/>
        <end position="2492"/>
    </location>
</feature>
<dbReference type="SMART" id="SM00823">
    <property type="entry name" value="PKS_PP"/>
    <property type="match status" value="2"/>
</dbReference>
<evidence type="ECO:0000256" key="9">
    <source>
        <dbReference type="ARBA" id="ARBA00023268"/>
    </source>
</evidence>
<dbReference type="InterPro" id="IPR001242">
    <property type="entry name" value="Condensation_dom"/>
</dbReference>
<dbReference type="InterPro" id="IPR014030">
    <property type="entry name" value="Ketoacyl_synth_N"/>
</dbReference>
<dbReference type="PANTHER" id="PTHR45527">
    <property type="entry name" value="NONRIBOSOMAL PEPTIDE SYNTHETASE"/>
    <property type="match status" value="1"/>
</dbReference>
<dbReference type="Pfam" id="PF00698">
    <property type="entry name" value="Acyl_transf_1"/>
    <property type="match status" value="1"/>
</dbReference>
<dbReference type="InterPro" id="IPR006162">
    <property type="entry name" value="Ppantetheine_attach_site"/>
</dbReference>
<evidence type="ECO:0000313" key="15">
    <source>
        <dbReference type="Proteomes" id="UP000215459"/>
    </source>
</evidence>
<dbReference type="CDD" id="cd19531">
    <property type="entry name" value="LCL_NRPS-like"/>
    <property type="match status" value="1"/>
</dbReference>
<dbReference type="SUPFAM" id="SSF51735">
    <property type="entry name" value="NAD(P)-binding Rossmann-fold domains"/>
    <property type="match status" value="2"/>
</dbReference>
<dbReference type="EMBL" id="NOWF01000002">
    <property type="protein sequence ID" value="OYD09085.1"/>
    <property type="molecule type" value="Genomic_DNA"/>
</dbReference>
<dbReference type="Gene3D" id="3.40.50.720">
    <property type="entry name" value="NAD(P)-binding Rossmann-like Domain"/>
    <property type="match status" value="1"/>
</dbReference>
<dbReference type="NCBIfam" id="TIGR01733">
    <property type="entry name" value="AA-adenyl-dom"/>
    <property type="match status" value="1"/>
</dbReference>
<dbReference type="Pfam" id="PF02801">
    <property type="entry name" value="Ketoacyl-synt_C"/>
    <property type="match status" value="1"/>
</dbReference>
<dbReference type="InterPro" id="IPR016039">
    <property type="entry name" value="Thiolase-like"/>
</dbReference>
<dbReference type="PROSITE" id="PS00012">
    <property type="entry name" value="PHOSPHOPANTETHEINE"/>
    <property type="match status" value="1"/>
</dbReference>
<evidence type="ECO:0000256" key="2">
    <source>
        <dbReference type="ARBA" id="ARBA00006432"/>
    </source>
</evidence>
<dbReference type="FunFam" id="3.40.50.12780:FF:000012">
    <property type="entry name" value="Non-ribosomal peptide synthetase"/>
    <property type="match status" value="1"/>
</dbReference>
<dbReference type="InterPro" id="IPR057326">
    <property type="entry name" value="KR_dom"/>
</dbReference>
<dbReference type="InterPro" id="IPR045851">
    <property type="entry name" value="AMP-bd_C_sf"/>
</dbReference>
<dbReference type="InterPro" id="IPR010071">
    <property type="entry name" value="AA_adenyl_dom"/>
</dbReference>
<dbReference type="InterPro" id="IPR023213">
    <property type="entry name" value="CAT-like_dom_sf"/>
</dbReference>
<evidence type="ECO:0000256" key="7">
    <source>
        <dbReference type="ARBA" id="ARBA00023098"/>
    </source>
</evidence>
<dbReference type="SUPFAM" id="SSF47336">
    <property type="entry name" value="ACP-like"/>
    <property type="match status" value="2"/>
</dbReference>
<dbReference type="InterPro" id="IPR009081">
    <property type="entry name" value="PP-bd_ACP"/>
</dbReference>
<dbReference type="Pfam" id="PF22621">
    <property type="entry name" value="CurL-like_PKS_C"/>
    <property type="match status" value="1"/>
</dbReference>
<dbReference type="Gene3D" id="3.30.70.250">
    <property type="entry name" value="Malonyl-CoA ACP transacylase, ACP-binding"/>
    <property type="match status" value="1"/>
</dbReference>
<organism evidence="14 15">
    <name type="scientific">Paludifilum halophilum</name>
    <dbReference type="NCBI Taxonomy" id="1642702"/>
    <lineage>
        <taxon>Bacteria</taxon>
        <taxon>Bacillati</taxon>
        <taxon>Bacillota</taxon>
        <taxon>Bacilli</taxon>
        <taxon>Bacillales</taxon>
        <taxon>Thermoactinomycetaceae</taxon>
        <taxon>Paludifilum</taxon>
    </lineage>
</organism>
<evidence type="ECO:0000313" key="14">
    <source>
        <dbReference type="EMBL" id="OYD09085.1"/>
    </source>
</evidence>
<dbReference type="OrthoDB" id="9765680at2"/>
<dbReference type="FunFam" id="3.40.47.10:FF:000042">
    <property type="entry name" value="Polyketide synthase Pks13"/>
    <property type="match status" value="1"/>
</dbReference>
<dbReference type="InterPro" id="IPR020806">
    <property type="entry name" value="PKS_PP-bd"/>
</dbReference>
<dbReference type="Pfam" id="PF00668">
    <property type="entry name" value="Condensation"/>
    <property type="match status" value="2"/>
</dbReference>